<dbReference type="GO" id="GO:0008582">
    <property type="term" value="P:regulation of synaptic assembly at neuromuscular junction"/>
    <property type="evidence" value="ECO:0007669"/>
    <property type="project" value="TreeGrafter"/>
</dbReference>
<feature type="non-terminal residue" evidence="2">
    <location>
        <position position="170"/>
    </location>
</feature>
<dbReference type="GO" id="GO:0005886">
    <property type="term" value="C:plasma membrane"/>
    <property type="evidence" value="ECO:0007669"/>
    <property type="project" value="TreeGrafter"/>
</dbReference>
<dbReference type="SUPFAM" id="SSF81296">
    <property type="entry name" value="E set domains"/>
    <property type="match status" value="1"/>
</dbReference>
<sequence length="170" mass="19024">AVPMNTYNKDGLSSPCRKLSHSSKADGVCLTFGGHPAPALDVPYEVTIKDKMLYHAITVMKPYEEYSFEELRFVSPTKKRLIETMLVRANNDGTYTANWTPGSVGWYLLHATIDSFEIGSSQCHLIEVKEPPHGLVIPTRSSSQKPSHQPNKTRKFHAKFSAGLRIRSHP</sequence>
<proteinExistence type="predicted"/>
<feature type="region of interest" description="Disordered" evidence="1">
    <location>
        <begin position="138"/>
        <end position="170"/>
    </location>
</feature>
<dbReference type="GO" id="GO:0007411">
    <property type="term" value="P:axon guidance"/>
    <property type="evidence" value="ECO:0007669"/>
    <property type="project" value="TreeGrafter"/>
</dbReference>
<dbReference type="EMBL" id="GEIB01001578">
    <property type="protein sequence ID" value="JAR86716.1"/>
    <property type="molecule type" value="Transcribed_RNA"/>
</dbReference>
<name>A0A147B7G3_9ACAR</name>
<dbReference type="GO" id="GO:0005634">
    <property type="term" value="C:nucleus"/>
    <property type="evidence" value="ECO:0007669"/>
    <property type="project" value="TreeGrafter"/>
</dbReference>
<reference evidence="2" key="1">
    <citation type="submission" date="2016-03" db="EMBL/GenBank/DDBJ databases">
        <title>Gut transcriptome analysis on engorged females of Ornithodoros mimon (Acari: Argasidae) and phylogenetic inferences of soft ticks.</title>
        <authorList>
            <person name="Landulfo G.A."/>
            <person name="Giovanni D."/>
            <person name="Carvalho E."/>
            <person name="Junqueira-de-Azevedo I."/>
            <person name="Patane J."/>
            <person name="Mendoca R."/>
            <person name="Barros-Battesti D."/>
        </authorList>
    </citation>
    <scope>NUCLEOTIDE SEQUENCE</scope>
    <source>
        <strain evidence="2">Females</strain>
        <tissue evidence="2">Gut</tissue>
    </source>
</reference>
<evidence type="ECO:0000256" key="1">
    <source>
        <dbReference type="SAM" id="MobiDB-lite"/>
    </source>
</evidence>
<dbReference type="InterPro" id="IPR014756">
    <property type="entry name" value="Ig_E-set"/>
</dbReference>
<dbReference type="Gene3D" id="1.10.10.2360">
    <property type="match status" value="1"/>
</dbReference>
<dbReference type="PANTHER" id="PTHR45943:SF1">
    <property type="entry name" value="E3 UBIQUITIN-PROTEIN LIGASE MYCBP2"/>
    <property type="match status" value="1"/>
</dbReference>
<dbReference type="PANTHER" id="PTHR45943">
    <property type="entry name" value="E3 UBIQUITIN-PROTEIN LIGASE MYCBP2"/>
    <property type="match status" value="1"/>
</dbReference>
<protein>
    <submittedName>
        <fullName evidence="2">Putative e3 ubiquitin protein ligase mycbp2</fullName>
    </submittedName>
</protein>
<feature type="compositionally biased region" description="Polar residues" evidence="1">
    <location>
        <begin position="139"/>
        <end position="150"/>
    </location>
</feature>
<organism evidence="2">
    <name type="scientific">Alectorobius mimon</name>
    <dbReference type="NCBI Taxonomy" id="360319"/>
    <lineage>
        <taxon>Eukaryota</taxon>
        <taxon>Metazoa</taxon>
        <taxon>Ecdysozoa</taxon>
        <taxon>Arthropoda</taxon>
        <taxon>Chelicerata</taxon>
        <taxon>Arachnida</taxon>
        <taxon>Acari</taxon>
        <taxon>Parasitiformes</taxon>
        <taxon>Ixodida</taxon>
        <taxon>Ixodoidea</taxon>
        <taxon>Argasidae</taxon>
        <taxon>Ornithodorinae</taxon>
        <taxon>Alectorobius</taxon>
    </lineage>
</organism>
<feature type="non-terminal residue" evidence="2">
    <location>
        <position position="1"/>
    </location>
</feature>
<accession>A0A147B7G3</accession>
<dbReference type="GO" id="GO:0061630">
    <property type="term" value="F:ubiquitin protein ligase activity"/>
    <property type="evidence" value="ECO:0007669"/>
    <property type="project" value="TreeGrafter"/>
</dbReference>
<dbReference type="AlphaFoldDB" id="A0A147B7G3"/>
<evidence type="ECO:0000313" key="2">
    <source>
        <dbReference type="EMBL" id="JAR86716.1"/>
    </source>
</evidence>